<dbReference type="AlphaFoldDB" id="T0IPV5"/>
<accession>T0IPV5</accession>
<gene>
    <name evidence="1" type="ORF">RLDS_21400</name>
</gene>
<reference evidence="1 2" key="1">
    <citation type="journal article" date="2013" name="Genome Announc.">
        <title>Draft Genome Sequence of Sphingobium lactosutens Strain DS20T, Isolated from a Hexachlorocyclohexane Dumpsite.</title>
        <authorList>
            <person name="Kumar R."/>
            <person name="Dwivedi V."/>
            <person name="Negi V."/>
            <person name="Khurana J.P."/>
            <person name="Lal R."/>
        </authorList>
    </citation>
    <scope>NUCLEOTIDE SEQUENCE [LARGE SCALE GENOMIC DNA]</scope>
    <source>
        <strain evidence="1 2">DS20</strain>
    </source>
</reference>
<comment type="caution">
    <text evidence="1">The sequence shown here is derived from an EMBL/GenBank/DDBJ whole genome shotgun (WGS) entry which is preliminary data.</text>
</comment>
<evidence type="ECO:0000313" key="2">
    <source>
        <dbReference type="Proteomes" id="UP000015531"/>
    </source>
</evidence>
<protein>
    <submittedName>
        <fullName evidence="1">Uncharacterized protein</fullName>
    </submittedName>
</protein>
<name>T0IPV5_9SPHN</name>
<dbReference type="Proteomes" id="UP000015531">
    <property type="component" value="Unassembled WGS sequence"/>
</dbReference>
<sequence length="76" mass="8406">MAGSCTYQAFGPTSAWIDEDYVAFKTHSLRALDGEKTKITAVKRGATCIAHQPCVPAIVPRYGAETRDEWRDSVRC</sequence>
<proteinExistence type="predicted"/>
<dbReference type="EMBL" id="ATDP01000106">
    <property type="protein sequence ID" value="EQB11689.1"/>
    <property type="molecule type" value="Genomic_DNA"/>
</dbReference>
<evidence type="ECO:0000313" key="1">
    <source>
        <dbReference type="EMBL" id="EQB11689.1"/>
    </source>
</evidence>
<keyword evidence="2" id="KW-1185">Reference proteome</keyword>
<organism evidence="1 2">
    <name type="scientific">Sphingobium lactosutens DS20</name>
    <dbReference type="NCBI Taxonomy" id="1331060"/>
    <lineage>
        <taxon>Bacteria</taxon>
        <taxon>Pseudomonadati</taxon>
        <taxon>Pseudomonadota</taxon>
        <taxon>Alphaproteobacteria</taxon>
        <taxon>Sphingomonadales</taxon>
        <taxon>Sphingomonadaceae</taxon>
        <taxon>Sphingobium</taxon>
    </lineage>
</organism>